<gene>
    <name evidence="2" type="ORF">CAMP_LOCUS3008</name>
</gene>
<evidence type="ECO:0000256" key="1">
    <source>
        <dbReference type="SAM" id="MobiDB-lite"/>
    </source>
</evidence>
<feature type="region of interest" description="Disordered" evidence="1">
    <location>
        <begin position="352"/>
        <end position="376"/>
    </location>
</feature>
<sequence>MSYPLAIKRARFESARKRALHFEDLYPFKIKRSRIDNSRKEVLHRMRKIHEKMKRIDEISMNWKPKRAQRENLPVLNNGIVEIERNGLNEQEALIMEDENDDRIIIEVMNQMLMDVIEMEEQQNQQEDIQPEEPEMLNAEMIRFNINHYPRICDIRDGAQEEGEEIRSEGEPAPRVANIVNLAEQQQHIQYLNAQPRNTAAVQIGFGNAIEIEVLAAMRREAQIVELEQQNERQEIEVLPAMRREAEIVEMQPQIGIRIIQAPPPIIAQPIPPAPNAPVPNIAQVVNFAQPAVPAVVPPPIAALQIAAQVAVQQVAAPAPPPAPAPAQPQIPVVQQVAASAPPQIPVVQQVAAAAPPPPPPVVQPVAAPPPPPPPPAPQIITDNEWKKMCEECLEVIRRGQVAVLRGRVTHYTIDGVMAVNRSRTTARRLLQHPPAPGKRAIE</sequence>
<keyword evidence="3" id="KW-1185">Reference proteome</keyword>
<name>A0A9P1I8S5_9PELO</name>
<dbReference type="AlphaFoldDB" id="A0A9P1I8S5"/>
<feature type="compositionally biased region" description="Pro residues" evidence="1">
    <location>
        <begin position="355"/>
        <end position="376"/>
    </location>
</feature>
<accession>A0A9P1I8S5</accession>
<dbReference type="Proteomes" id="UP001152747">
    <property type="component" value="Unassembled WGS sequence"/>
</dbReference>
<evidence type="ECO:0000313" key="3">
    <source>
        <dbReference type="Proteomes" id="UP001152747"/>
    </source>
</evidence>
<reference evidence="2" key="1">
    <citation type="submission" date="2022-11" db="EMBL/GenBank/DDBJ databases">
        <authorList>
            <person name="Kikuchi T."/>
        </authorList>
    </citation>
    <scope>NUCLEOTIDE SEQUENCE</scope>
    <source>
        <strain evidence="2">PS1010</strain>
    </source>
</reference>
<organism evidence="2 3">
    <name type="scientific">Caenorhabditis angaria</name>
    <dbReference type="NCBI Taxonomy" id="860376"/>
    <lineage>
        <taxon>Eukaryota</taxon>
        <taxon>Metazoa</taxon>
        <taxon>Ecdysozoa</taxon>
        <taxon>Nematoda</taxon>
        <taxon>Chromadorea</taxon>
        <taxon>Rhabditida</taxon>
        <taxon>Rhabditina</taxon>
        <taxon>Rhabditomorpha</taxon>
        <taxon>Rhabditoidea</taxon>
        <taxon>Rhabditidae</taxon>
        <taxon>Peloderinae</taxon>
        <taxon>Caenorhabditis</taxon>
    </lineage>
</organism>
<evidence type="ECO:0000313" key="2">
    <source>
        <dbReference type="EMBL" id="CAI5440371.1"/>
    </source>
</evidence>
<dbReference type="EMBL" id="CANHGI010000001">
    <property type="protein sequence ID" value="CAI5440371.1"/>
    <property type="molecule type" value="Genomic_DNA"/>
</dbReference>
<proteinExistence type="predicted"/>
<protein>
    <submittedName>
        <fullName evidence="2">Uncharacterized protein</fullName>
    </submittedName>
</protein>
<comment type="caution">
    <text evidence="2">The sequence shown here is derived from an EMBL/GenBank/DDBJ whole genome shotgun (WGS) entry which is preliminary data.</text>
</comment>